<protein>
    <recommendedName>
        <fullName evidence="1">F-box domain-containing protein</fullName>
    </recommendedName>
</protein>
<name>A0A0D7BI54_9AGAR</name>
<dbReference type="EMBL" id="KN880479">
    <property type="protein sequence ID" value="KIY69744.1"/>
    <property type="molecule type" value="Genomic_DNA"/>
</dbReference>
<dbReference type="Gene3D" id="1.20.1280.50">
    <property type="match status" value="1"/>
</dbReference>
<gene>
    <name evidence="2" type="ORF">CYLTODRAFT_393216</name>
</gene>
<dbReference type="InterPro" id="IPR001810">
    <property type="entry name" value="F-box_dom"/>
</dbReference>
<dbReference type="STRING" id="1314674.A0A0D7BI54"/>
<reference evidence="2 3" key="1">
    <citation type="journal article" date="2015" name="Fungal Genet. Biol.">
        <title>Evolution of novel wood decay mechanisms in Agaricales revealed by the genome sequences of Fistulina hepatica and Cylindrobasidium torrendii.</title>
        <authorList>
            <person name="Floudas D."/>
            <person name="Held B.W."/>
            <person name="Riley R."/>
            <person name="Nagy L.G."/>
            <person name="Koehler G."/>
            <person name="Ransdell A.S."/>
            <person name="Younus H."/>
            <person name="Chow J."/>
            <person name="Chiniquy J."/>
            <person name="Lipzen A."/>
            <person name="Tritt A."/>
            <person name="Sun H."/>
            <person name="Haridas S."/>
            <person name="LaButti K."/>
            <person name="Ohm R.A."/>
            <person name="Kues U."/>
            <person name="Blanchette R.A."/>
            <person name="Grigoriev I.V."/>
            <person name="Minto R.E."/>
            <person name="Hibbett D.S."/>
        </authorList>
    </citation>
    <scope>NUCLEOTIDE SEQUENCE [LARGE SCALE GENOMIC DNA]</scope>
    <source>
        <strain evidence="2 3">FP15055 ss-10</strain>
    </source>
</reference>
<organism evidence="2 3">
    <name type="scientific">Cylindrobasidium torrendii FP15055 ss-10</name>
    <dbReference type="NCBI Taxonomy" id="1314674"/>
    <lineage>
        <taxon>Eukaryota</taxon>
        <taxon>Fungi</taxon>
        <taxon>Dikarya</taxon>
        <taxon>Basidiomycota</taxon>
        <taxon>Agaricomycotina</taxon>
        <taxon>Agaricomycetes</taxon>
        <taxon>Agaricomycetidae</taxon>
        <taxon>Agaricales</taxon>
        <taxon>Marasmiineae</taxon>
        <taxon>Physalacriaceae</taxon>
        <taxon>Cylindrobasidium</taxon>
    </lineage>
</organism>
<dbReference type="Proteomes" id="UP000054007">
    <property type="component" value="Unassembled WGS sequence"/>
</dbReference>
<proteinExistence type="predicted"/>
<evidence type="ECO:0000313" key="3">
    <source>
        <dbReference type="Proteomes" id="UP000054007"/>
    </source>
</evidence>
<dbReference type="AlphaFoldDB" id="A0A0D7BI54"/>
<dbReference type="SUPFAM" id="SSF81383">
    <property type="entry name" value="F-box domain"/>
    <property type="match status" value="1"/>
</dbReference>
<dbReference type="Pfam" id="PF00646">
    <property type="entry name" value="F-box"/>
    <property type="match status" value="1"/>
</dbReference>
<sequence length="378" mass="42958">MTLTLEALPVELVAEILSNLDLKTLVTISYLSRSLHAICSDSSLNPWRRPILRNLLSPPYEECMKHLSVRSTVPRINRIEILSLADSSFLLFDSTLPNLRSTDWEECFSRRFLPGWKKWRKDSSWKETFMKVMHRVWHRSQTSCTVDESWTKYIVINRNGSANQLDASSRIFNPIALFNELKLQQNLMHLETRARLVLCLADVRILAFGTLNHPRSTLMVNPNAHALLHPPGIEKTHFGRPASRLHLPIADHGVYPMTEGHSNTAMYHPFDYDVLTHPAPAPGSHSAYPFYTPGGKDKRWLDDEDGLCWVGSLMLVAQILTPKTYETTPELVPLQDLDLVVGPGRLQYTSFTWSDLDAIAPWLEERITTKIDGPGLGI</sequence>
<evidence type="ECO:0000313" key="2">
    <source>
        <dbReference type="EMBL" id="KIY69744.1"/>
    </source>
</evidence>
<dbReference type="OrthoDB" id="2532648at2759"/>
<accession>A0A0D7BI54</accession>
<feature type="domain" description="F-box" evidence="1">
    <location>
        <begin position="2"/>
        <end position="50"/>
    </location>
</feature>
<dbReference type="InterPro" id="IPR036047">
    <property type="entry name" value="F-box-like_dom_sf"/>
</dbReference>
<keyword evidence="3" id="KW-1185">Reference proteome</keyword>
<evidence type="ECO:0000259" key="1">
    <source>
        <dbReference type="PROSITE" id="PS50181"/>
    </source>
</evidence>
<dbReference type="PROSITE" id="PS50181">
    <property type="entry name" value="FBOX"/>
    <property type="match status" value="1"/>
</dbReference>